<comment type="subcellular location">
    <subcellularLocation>
        <location evidence="1 9">Cell membrane</location>
        <topology evidence="1 9">Multi-pass membrane protein</topology>
    </subcellularLocation>
</comment>
<dbReference type="GO" id="GO:0009236">
    <property type="term" value="P:cobalamin biosynthetic process"/>
    <property type="evidence" value="ECO:0007669"/>
    <property type="project" value="UniProtKB-UniRule"/>
</dbReference>
<dbReference type="PANTHER" id="PTHR34308">
    <property type="entry name" value="COBALAMIN BIOSYNTHESIS PROTEIN CBIB"/>
    <property type="match status" value="1"/>
</dbReference>
<evidence type="ECO:0000256" key="8">
    <source>
        <dbReference type="ARBA" id="ARBA00023136"/>
    </source>
</evidence>
<evidence type="ECO:0000256" key="7">
    <source>
        <dbReference type="ARBA" id="ARBA00022989"/>
    </source>
</evidence>
<evidence type="ECO:0000256" key="5">
    <source>
        <dbReference type="ARBA" id="ARBA00022573"/>
    </source>
</evidence>
<dbReference type="GO" id="GO:0005886">
    <property type="term" value="C:plasma membrane"/>
    <property type="evidence" value="ECO:0007669"/>
    <property type="project" value="UniProtKB-SubCell"/>
</dbReference>
<evidence type="ECO:0000256" key="3">
    <source>
        <dbReference type="ARBA" id="ARBA00006263"/>
    </source>
</evidence>
<dbReference type="GO" id="GO:0048472">
    <property type="term" value="F:threonine-phosphate decarboxylase activity"/>
    <property type="evidence" value="ECO:0007669"/>
    <property type="project" value="InterPro"/>
</dbReference>
<evidence type="ECO:0000313" key="11">
    <source>
        <dbReference type="Proteomes" id="UP000243650"/>
    </source>
</evidence>
<organism evidence="10 11">
    <name type="scientific">Alkalicoccus urumqiensis</name>
    <name type="common">Bacillus urumqiensis</name>
    <dbReference type="NCBI Taxonomy" id="1548213"/>
    <lineage>
        <taxon>Bacteria</taxon>
        <taxon>Bacillati</taxon>
        <taxon>Bacillota</taxon>
        <taxon>Bacilli</taxon>
        <taxon>Bacillales</taxon>
        <taxon>Bacillaceae</taxon>
        <taxon>Alkalicoccus</taxon>
    </lineage>
</organism>
<comment type="caution">
    <text evidence="10">The sequence shown here is derived from an EMBL/GenBank/DDBJ whole genome shotgun (WGS) entry which is preliminary data.</text>
</comment>
<evidence type="ECO:0000256" key="2">
    <source>
        <dbReference type="ARBA" id="ARBA00004953"/>
    </source>
</evidence>
<dbReference type="Proteomes" id="UP000243650">
    <property type="component" value="Unassembled WGS sequence"/>
</dbReference>
<keyword evidence="5 9" id="KW-0169">Cobalamin biosynthesis</keyword>
<sequence length="322" mass="34543">MIQPALLLPAALMLDLLIGDPGGRFHPTVLLGKVIQMYTAKWNHGSRKRRRLFGIILALGLPALVFAAGWGILLLAGLIHPVAAGAAAIVMTSFTIACRGLMEAVERVAAPLLQGNLPEARKALSLIVGRDTENLNEADTARGAVETAAENISDGITAPLFWALLGGAPLALAYRAVNTLDSMAGYKNEAYEDFGWASARLDDVVNWIPARLTAGCMIFVSLFFRKMHTARGIRTMRRDRKKHPSPNSGLSEALTSGLFGIRLGGVNRYQGMASVRPVLGEEFRPAEAGDIMPASSLILWSAWAFVFFMSVAASAVAVFILS</sequence>
<feature type="transmembrane region" description="Helical" evidence="9">
    <location>
        <begin position="52"/>
        <end position="72"/>
    </location>
</feature>
<evidence type="ECO:0000256" key="1">
    <source>
        <dbReference type="ARBA" id="ARBA00004651"/>
    </source>
</evidence>
<keyword evidence="6 9" id="KW-0812">Transmembrane</keyword>
<dbReference type="RefSeq" id="WP_105958685.1">
    <property type="nucleotide sequence ID" value="NZ_PVNS01000005.1"/>
</dbReference>
<accession>A0A2P6MI93</accession>
<feature type="transmembrane region" description="Helical" evidence="9">
    <location>
        <begin position="160"/>
        <end position="177"/>
    </location>
</feature>
<keyword evidence="8 9" id="KW-0472">Membrane</keyword>
<comment type="pathway">
    <text evidence="2 9">Cofactor biosynthesis; adenosylcobalamin biosynthesis.</text>
</comment>
<dbReference type="Pfam" id="PF03186">
    <property type="entry name" value="CobD_Cbib"/>
    <property type="match status" value="1"/>
</dbReference>
<protein>
    <recommendedName>
        <fullName evidence="9">Cobalamin biosynthesis protein CobD</fullName>
    </recommendedName>
</protein>
<dbReference type="OrthoDB" id="9811967at2"/>
<proteinExistence type="inferred from homology"/>
<keyword evidence="7 9" id="KW-1133">Transmembrane helix</keyword>
<reference evidence="10 11" key="1">
    <citation type="submission" date="2018-03" db="EMBL/GenBank/DDBJ databases">
        <title>Bacillus urumqiensis sp. nov., a moderately haloalkaliphilic bacterium isolated from a salt lake.</title>
        <authorList>
            <person name="Zhao B."/>
            <person name="Liao Z."/>
        </authorList>
    </citation>
    <scope>NUCLEOTIDE SEQUENCE [LARGE SCALE GENOMIC DNA]</scope>
    <source>
        <strain evidence="10 11">BZ-SZ-XJ18</strain>
    </source>
</reference>
<evidence type="ECO:0000256" key="6">
    <source>
        <dbReference type="ARBA" id="ARBA00022692"/>
    </source>
</evidence>
<dbReference type="GO" id="GO:0015420">
    <property type="term" value="F:ABC-type vitamin B12 transporter activity"/>
    <property type="evidence" value="ECO:0007669"/>
    <property type="project" value="UniProtKB-UniRule"/>
</dbReference>
<dbReference type="AlphaFoldDB" id="A0A2P6MI93"/>
<comment type="similarity">
    <text evidence="3 9">Belongs to the CobD/CbiB family.</text>
</comment>
<feature type="transmembrane region" description="Helical" evidence="9">
    <location>
        <begin position="78"/>
        <end position="97"/>
    </location>
</feature>
<dbReference type="UniPathway" id="UPA00148"/>
<keyword evidence="11" id="KW-1185">Reference proteome</keyword>
<feature type="transmembrane region" description="Helical" evidence="9">
    <location>
        <begin position="204"/>
        <end position="224"/>
    </location>
</feature>
<evidence type="ECO:0000313" key="10">
    <source>
        <dbReference type="EMBL" id="PRO66001.1"/>
    </source>
</evidence>
<dbReference type="EMBL" id="PVNS01000005">
    <property type="protein sequence ID" value="PRO66001.1"/>
    <property type="molecule type" value="Genomic_DNA"/>
</dbReference>
<dbReference type="InterPro" id="IPR004485">
    <property type="entry name" value="Cobalamin_biosynth_CobD/CbiB"/>
</dbReference>
<evidence type="ECO:0000256" key="4">
    <source>
        <dbReference type="ARBA" id="ARBA00022475"/>
    </source>
</evidence>
<dbReference type="NCBIfam" id="TIGR00380">
    <property type="entry name" value="cobal_cbiB"/>
    <property type="match status" value="1"/>
</dbReference>
<comment type="function">
    <text evidence="9">Converts cobyric acid to cobinamide by the addition of aminopropanol on the F carboxylic group.</text>
</comment>
<evidence type="ECO:0000256" key="9">
    <source>
        <dbReference type="HAMAP-Rule" id="MF_00024"/>
    </source>
</evidence>
<keyword evidence="4 9" id="KW-1003">Cell membrane</keyword>
<dbReference type="PANTHER" id="PTHR34308:SF1">
    <property type="entry name" value="COBALAMIN BIOSYNTHESIS PROTEIN CBIB"/>
    <property type="match status" value="1"/>
</dbReference>
<gene>
    <name evidence="9 10" type="primary">cobD</name>
    <name evidence="10" type="ORF">C6I21_06775</name>
</gene>
<name>A0A2P6MI93_ALKUR</name>
<dbReference type="HAMAP" id="MF_00024">
    <property type="entry name" value="CobD_CbiB"/>
    <property type="match status" value="1"/>
</dbReference>
<feature type="transmembrane region" description="Helical" evidence="9">
    <location>
        <begin position="297"/>
        <end position="321"/>
    </location>
</feature>